<gene>
    <name evidence="1" type="ORF">H0485_20900</name>
</gene>
<dbReference type="Proteomes" id="UP001198571">
    <property type="component" value="Unassembled WGS sequence"/>
</dbReference>
<reference evidence="1 2" key="1">
    <citation type="submission" date="2020-07" db="EMBL/GenBank/DDBJ databases">
        <title>Pseudogemmobacter sp. nov., isolated from poultry manure in Taiwan.</title>
        <authorList>
            <person name="Lin S.-Y."/>
            <person name="Tang Y.-S."/>
            <person name="Young C.-C."/>
        </authorList>
    </citation>
    <scope>NUCLEOTIDE SEQUENCE [LARGE SCALE GENOMIC DNA]</scope>
    <source>
        <strain evidence="1 2">CC-YST710</strain>
    </source>
</reference>
<comment type="caution">
    <text evidence="1">The sequence shown here is derived from an EMBL/GenBank/DDBJ whole genome shotgun (WGS) entry which is preliminary data.</text>
</comment>
<evidence type="ECO:0000313" key="1">
    <source>
        <dbReference type="EMBL" id="MCB5412423.1"/>
    </source>
</evidence>
<accession>A0ABS8CT95</accession>
<sequence>MRIYDPAFAASLTAARSSGIAPVWFAHFVAKDRETGELVAAGLWSGAEDITIDVEDPTGGTISRGYIGGCGLSVSGLQYVADLTDNPVTISMSQIAPAAQHLMRGVDLRLANCEIHATTRNGGALTSVPQLQWVGLVDAGPVQTPAAGGEGAISLTIRSEIMMQLQASNPAKSSDQHQRRRLSTDEFCKYAATIGSRAVQWYQG</sequence>
<organism evidence="1 2">
    <name type="scientific">Pseudogemmobacter faecipullorum</name>
    <dbReference type="NCBI Taxonomy" id="2755041"/>
    <lineage>
        <taxon>Bacteria</taxon>
        <taxon>Pseudomonadati</taxon>
        <taxon>Pseudomonadota</taxon>
        <taxon>Alphaproteobacteria</taxon>
        <taxon>Rhodobacterales</taxon>
        <taxon>Paracoccaceae</taxon>
        <taxon>Pseudogemmobacter</taxon>
    </lineage>
</organism>
<evidence type="ECO:0000313" key="2">
    <source>
        <dbReference type="Proteomes" id="UP001198571"/>
    </source>
</evidence>
<name>A0ABS8CT95_9RHOB</name>
<protein>
    <recommendedName>
        <fullName evidence="3">DUF2163 domain-containing protein</fullName>
    </recommendedName>
</protein>
<dbReference type="EMBL" id="JACDXX010000059">
    <property type="protein sequence ID" value="MCB5412423.1"/>
    <property type="molecule type" value="Genomic_DNA"/>
</dbReference>
<keyword evidence="2" id="KW-1185">Reference proteome</keyword>
<evidence type="ECO:0008006" key="3">
    <source>
        <dbReference type="Google" id="ProtNLM"/>
    </source>
</evidence>
<proteinExistence type="predicted"/>